<accession>A0A812T7E0</accession>
<feature type="region of interest" description="Disordered" evidence="2">
    <location>
        <begin position="1"/>
        <end position="24"/>
    </location>
</feature>
<feature type="coiled-coil region" evidence="1">
    <location>
        <begin position="332"/>
        <end position="383"/>
    </location>
</feature>
<feature type="coiled-coil region" evidence="1">
    <location>
        <begin position="222"/>
        <end position="287"/>
    </location>
</feature>
<gene>
    <name evidence="3" type="ORF">SNEC2469_LOCUS14540</name>
</gene>
<evidence type="ECO:0000256" key="2">
    <source>
        <dbReference type="SAM" id="MobiDB-lite"/>
    </source>
</evidence>
<organism evidence="3 4">
    <name type="scientific">Symbiodinium necroappetens</name>
    <dbReference type="NCBI Taxonomy" id="1628268"/>
    <lineage>
        <taxon>Eukaryota</taxon>
        <taxon>Sar</taxon>
        <taxon>Alveolata</taxon>
        <taxon>Dinophyceae</taxon>
        <taxon>Suessiales</taxon>
        <taxon>Symbiodiniaceae</taxon>
        <taxon>Symbiodinium</taxon>
    </lineage>
</organism>
<evidence type="ECO:0000256" key="1">
    <source>
        <dbReference type="SAM" id="Coils"/>
    </source>
</evidence>
<dbReference type="AlphaFoldDB" id="A0A812T7E0"/>
<dbReference type="Proteomes" id="UP000601435">
    <property type="component" value="Unassembled WGS sequence"/>
</dbReference>
<feature type="region of interest" description="Disordered" evidence="2">
    <location>
        <begin position="555"/>
        <end position="583"/>
    </location>
</feature>
<sequence>MEAALISHHPCPESRRLTNRSSRTDVSAEQLWSSTCQRLLLQLQQLQSLARPTAGNLTLPSDIQRLTSEMLDGLVQARDGCGDSSASKYLALGSRDVSESLGTAKRRCENLNRELVRQAQSHEELVGGVAAVKDANKRLLEQTQFQRDELETIAQQGVADEQRLQISAAKHANDYSSCQTESSRHLAAARSMASHRLAAARLKAADKLRHWRIHAQMSAQEASSLRAEAMTLRNDVQALQGELKVQFDDMAPRVLSHRGFAEASARLSKAEQAVQALTASLKHEKESRSLENTTASHRQGCMSSEIAILQGRLGRDLSQLVSQSQAMERSTLADIEARSEETEMLKRRLEEESKVHARGKEDLAALLDKQAELQMKLVSTEQELLARQQEEVQLRCAAQQTDATLAAATTCGRHLQQQIEEQTEALQLRNEAEVAWCRGVLDGSASKEAALRDGKAEDARSRAQAWELKVREEEEVLQGLDAQNLEAARECEELAREVSDLRAQQAAVQEQRRRQEDRLADDRREAVLEHAKLQAACEQLVAQIGVLEAELQRSEEGNLQRRRAATDAEVRTAARTSSADSELNAAKAELADLKKRWRQAVELRSKMLAEVGSLKQQMGKLEAQREPWATCIKQPGARKHKCT</sequence>
<evidence type="ECO:0000313" key="3">
    <source>
        <dbReference type="EMBL" id="CAE7509280.1"/>
    </source>
</evidence>
<comment type="caution">
    <text evidence="3">The sequence shown here is derived from an EMBL/GenBank/DDBJ whole genome shotgun (WGS) entry which is preliminary data.</text>
</comment>
<feature type="compositionally biased region" description="Basic and acidic residues" evidence="2">
    <location>
        <begin position="555"/>
        <end position="572"/>
    </location>
</feature>
<protein>
    <submittedName>
        <fullName evidence="3">Uncharacterized protein</fullName>
    </submittedName>
</protein>
<dbReference type="EMBL" id="CAJNJA010023308">
    <property type="protein sequence ID" value="CAE7509280.1"/>
    <property type="molecule type" value="Genomic_DNA"/>
</dbReference>
<keyword evidence="1" id="KW-0175">Coiled coil</keyword>
<name>A0A812T7E0_9DINO</name>
<proteinExistence type="predicted"/>
<dbReference type="OrthoDB" id="434866at2759"/>
<reference evidence="3" key="1">
    <citation type="submission" date="2021-02" db="EMBL/GenBank/DDBJ databases">
        <authorList>
            <person name="Dougan E. K."/>
            <person name="Rhodes N."/>
            <person name="Thang M."/>
            <person name="Chan C."/>
        </authorList>
    </citation>
    <scope>NUCLEOTIDE SEQUENCE</scope>
</reference>
<evidence type="ECO:0000313" key="4">
    <source>
        <dbReference type="Proteomes" id="UP000601435"/>
    </source>
</evidence>
<keyword evidence="4" id="KW-1185">Reference proteome</keyword>